<dbReference type="SUPFAM" id="SSF52540">
    <property type="entry name" value="P-loop containing nucleoside triphosphate hydrolases"/>
    <property type="match status" value="1"/>
</dbReference>
<organism evidence="2 3">
    <name type="scientific">Bacteroides uniformis</name>
    <dbReference type="NCBI Taxonomy" id="820"/>
    <lineage>
        <taxon>Bacteria</taxon>
        <taxon>Pseudomonadati</taxon>
        <taxon>Bacteroidota</taxon>
        <taxon>Bacteroidia</taxon>
        <taxon>Bacteroidales</taxon>
        <taxon>Bacteroidaceae</taxon>
        <taxon>Bacteroides</taxon>
    </lineage>
</organism>
<dbReference type="Gene3D" id="3.40.50.300">
    <property type="entry name" value="P-loop containing nucleotide triphosphate hydrolases"/>
    <property type="match status" value="1"/>
</dbReference>
<dbReference type="SMART" id="SM00382">
    <property type="entry name" value="AAA"/>
    <property type="match status" value="1"/>
</dbReference>
<evidence type="ECO:0000313" key="2">
    <source>
        <dbReference type="EMBL" id="MBT8724686.1"/>
    </source>
</evidence>
<dbReference type="Proteomes" id="UP001196342">
    <property type="component" value="Unassembled WGS sequence"/>
</dbReference>
<dbReference type="PANTHER" id="PTHR43581">
    <property type="entry name" value="ATP/GTP PHOSPHATASE"/>
    <property type="match status" value="1"/>
</dbReference>
<sequence length="511" mass="59053">MFKIKLRNIKGIKKMDFPFPERKGVYVLTGANGSGKTSLLIALCRLGDKMAFTHFKVNTNKTGNIQIDTYKDSSITYCIDTEEVKYQRKGIRWVPNPRTSSNLIARFPFTNTLFVSTTGGRFFSQELFNINRATFNTVAPDMIESMNYILGTTKFNNLKFITVKNKRGRQRQLHRSNKLYVIKDANNNLYSEQNFSLGERLLLNILDLLQNIAPKTLLLIDEVELSLHPIAQIKFYDFLKRQANSKNLAIVISTHSSSLIKHADNRLFLEKDDNGVVSVLENCYPSYVLRSVSAIEDRCPDFIFFVEDEMAFEYLQLVVQKFLNDTYRILDYKIIPAGTYDQVIRITQSFPALSIDKRKVQAFLDKDAEEAFNELKAKGNDRSEAENKKFDLFRNNNENITYLSITPELGVWKWIEGNSSKFKIFFDQVFGTQSFDMIEIVSQTSSEELRNKNGNLRHWAKGCFKNFAEKINLANPTIKKEDVLKCMIKCYVEYNYDLNSLKGILFPILNR</sequence>
<dbReference type="InterPro" id="IPR003959">
    <property type="entry name" value="ATPase_AAA_core"/>
</dbReference>
<evidence type="ECO:0000259" key="1">
    <source>
        <dbReference type="SMART" id="SM00382"/>
    </source>
</evidence>
<keyword evidence="3" id="KW-1185">Reference proteome</keyword>
<protein>
    <submittedName>
        <fullName evidence="2">AAA family ATPase</fullName>
    </submittedName>
</protein>
<evidence type="ECO:0000313" key="3">
    <source>
        <dbReference type="Proteomes" id="UP001196342"/>
    </source>
</evidence>
<dbReference type="RefSeq" id="WP_016271604.1">
    <property type="nucleotide sequence ID" value="NZ_JBCHFB010000019.1"/>
</dbReference>
<comment type="caution">
    <text evidence="2">The sequence shown here is derived from an EMBL/GenBank/DDBJ whole genome shotgun (WGS) entry which is preliminary data.</text>
</comment>
<dbReference type="CDD" id="cd00267">
    <property type="entry name" value="ABC_ATPase"/>
    <property type="match status" value="1"/>
</dbReference>
<dbReference type="Pfam" id="PF13304">
    <property type="entry name" value="AAA_21"/>
    <property type="match status" value="1"/>
</dbReference>
<gene>
    <name evidence="2" type="ORF">JQN06_00670</name>
</gene>
<dbReference type="InterPro" id="IPR051396">
    <property type="entry name" value="Bact_Antivir_Def_Nuclease"/>
</dbReference>
<proteinExistence type="predicted"/>
<name>A0ABS5WYD0_BACUN</name>
<dbReference type="EMBL" id="JAFBJK010000002">
    <property type="protein sequence ID" value="MBT8724686.1"/>
    <property type="molecule type" value="Genomic_DNA"/>
</dbReference>
<dbReference type="PANTHER" id="PTHR43581:SF4">
    <property type="entry name" value="ATP_GTP PHOSPHATASE"/>
    <property type="match status" value="1"/>
</dbReference>
<accession>A0ABS5WYD0</accession>
<dbReference type="InterPro" id="IPR027417">
    <property type="entry name" value="P-loop_NTPase"/>
</dbReference>
<feature type="domain" description="AAA+ ATPase" evidence="1">
    <location>
        <begin position="22"/>
        <end position="273"/>
    </location>
</feature>
<dbReference type="InterPro" id="IPR003593">
    <property type="entry name" value="AAA+_ATPase"/>
</dbReference>
<reference evidence="2 3" key="1">
    <citation type="submission" date="2020-12" db="EMBL/GenBank/DDBJ databases">
        <title>Microorganisms.</title>
        <authorList>
            <person name="Matos J."/>
            <person name="Faleiro L."/>
            <person name="Duarte I."/>
        </authorList>
    </citation>
    <scope>NUCLEOTIDE SEQUENCE [LARGE SCALE GENOMIC DNA]</scope>
    <source>
        <strain evidence="2 3">PtFD3Pch2</strain>
    </source>
</reference>